<protein>
    <submittedName>
        <fullName evidence="3">LamG-like jellyroll fold domain-containing protein</fullName>
    </submittedName>
</protein>
<dbReference type="PANTHER" id="PTHR30273">
    <property type="entry name" value="PERIPLASMIC SIGNAL SENSOR AND SIGMA FACTOR ACTIVATOR FECR-RELATED"/>
    <property type="match status" value="1"/>
</dbReference>
<keyword evidence="4" id="KW-1185">Reference proteome</keyword>
<dbReference type="Gene3D" id="2.60.120.200">
    <property type="match status" value="1"/>
</dbReference>
<name>A0ABW4Z9J5_9BACT</name>
<evidence type="ECO:0000313" key="4">
    <source>
        <dbReference type="Proteomes" id="UP001597389"/>
    </source>
</evidence>
<dbReference type="EMBL" id="JBHUJB010000028">
    <property type="protein sequence ID" value="MFD2158574.1"/>
    <property type="molecule type" value="Genomic_DNA"/>
</dbReference>
<evidence type="ECO:0000259" key="2">
    <source>
        <dbReference type="Pfam" id="PF04773"/>
    </source>
</evidence>
<dbReference type="RefSeq" id="WP_377086710.1">
    <property type="nucleotide sequence ID" value="NZ_JBHSJL010000014.1"/>
</dbReference>
<dbReference type="InterPro" id="IPR006860">
    <property type="entry name" value="FecR"/>
</dbReference>
<accession>A0ABW4Z9J5</accession>
<evidence type="ECO:0000256" key="1">
    <source>
        <dbReference type="SAM" id="Phobius"/>
    </source>
</evidence>
<proteinExistence type="predicted"/>
<evidence type="ECO:0000313" key="3">
    <source>
        <dbReference type="EMBL" id="MFD2158574.1"/>
    </source>
</evidence>
<dbReference type="PANTHER" id="PTHR30273:SF2">
    <property type="entry name" value="PROTEIN FECR"/>
    <property type="match status" value="1"/>
</dbReference>
<dbReference type="InterPro" id="IPR013320">
    <property type="entry name" value="ConA-like_dom_sf"/>
</dbReference>
<keyword evidence="1" id="KW-0472">Membrane</keyword>
<dbReference type="Pfam" id="PF13385">
    <property type="entry name" value="Laminin_G_3"/>
    <property type="match status" value="1"/>
</dbReference>
<feature type="transmembrane region" description="Helical" evidence="1">
    <location>
        <begin position="81"/>
        <end position="101"/>
    </location>
</feature>
<dbReference type="SUPFAM" id="SSF49899">
    <property type="entry name" value="Concanavalin A-like lectins/glucanases"/>
    <property type="match status" value="1"/>
</dbReference>
<gene>
    <name evidence="3" type="ORF">ACFSW8_06670</name>
</gene>
<keyword evidence="1" id="KW-1133">Transmembrane helix</keyword>
<keyword evidence="1" id="KW-0812">Transmembrane</keyword>
<dbReference type="InterPro" id="IPR012373">
    <property type="entry name" value="Ferrdict_sens_TM"/>
</dbReference>
<dbReference type="Proteomes" id="UP001597389">
    <property type="component" value="Unassembled WGS sequence"/>
</dbReference>
<sequence length="505" mass="55737">MIEHSRLVEYIERWLDGTLSAPEIQLLKAELLRNPEALETYVDIAETHGLLIHGNTSPISHSNVVPVDQILQREKRRNLKIAALAAAAIVVLSLISLKLFFVTPPPTTLAFQTSPGTLFTLSHENSETPPQNQTLEPGSRLQLEQGSIELTLSSGVKSIILAPADLTLHDYQTLYLNTGLAWFEVGKDAVGFTVKTKELEVVDLGTEFGVHSAPDDYDEVHVFKGSVLAKSLVGNRPQTTLTAGEARKSTLTGGLAAIPAQPKNYLTDLPDQLPFIRWTFDKNFQASGSHPDAHTIHTTPLNNPNRSVGIQGTALTLNGNQQSLETDWPGFAGDRPRSVSFWVKFPQNANFTSFPACVNWGDNTQGNSKWKIMLAQDKKNSPPYLRLSFGGTWLNGTTHLQPNRWYHILVTSPDKPNQKGLPTADMYINFSPEKYTYKGFTGVPKNKGMNTATTTRNANPLRIGKSIVHPSNATPTFHGEIDELTIYDGYLSPLQVKAIKQDNQR</sequence>
<reference evidence="4" key="1">
    <citation type="journal article" date="2019" name="Int. J. Syst. Evol. Microbiol.">
        <title>The Global Catalogue of Microorganisms (GCM) 10K type strain sequencing project: providing services to taxonomists for standard genome sequencing and annotation.</title>
        <authorList>
            <consortium name="The Broad Institute Genomics Platform"/>
            <consortium name="The Broad Institute Genome Sequencing Center for Infectious Disease"/>
            <person name="Wu L."/>
            <person name="Ma J."/>
        </authorList>
    </citation>
    <scope>NUCLEOTIDE SEQUENCE [LARGE SCALE GENOMIC DNA]</scope>
    <source>
        <strain evidence="4">CCUG 57942</strain>
    </source>
</reference>
<dbReference type="Gene3D" id="2.60.120.1440">
    <property type="match status" value="1"/>
</dbReference>
<dbReference type="Pfam" id="PF04773">
    <property type="entry name" value="FecR"/>
    <property type="match status" value="1"/>
</dbReference>
<feature type="domain" description="FecR protein" evidence="2">
    <location>
        <begin position="163"/>
        <end position="227"/>
    </location>
</feature>
<organism evidence="3 4">
    <name type="scientific">Rubritalea tangerina</name>
    <dbReference type="NCBI Taxonomy" id="430798"/>
    <lineage>
        <taxon>Bacteria</taxon>
        <taxon>Pseudomonadati</taxon>
        <taxon>Verrucomicrobiota</taxon>
        <taxon>Verrucomicrobiia</taxon>
        <taxon>Verrucomicrobiales</taxon>
        <taxon>Rubritaleaceae</taxon>
        <taxon>Rubritalea</taxon>
    </lineage>
</organism>
<comment type="caution">
    <text evidence="3">The sequence shown here is derived from an EMBL/GenBank/DDBJ whole genome shotgun (WGS) entry which is preliminary data.</text>
</comment>